<keyword evidence="3" id="KW-1185">Reference proteome</keyword>
<dbReference type="AlphaFoldDB" id="A0A7Z2W0N8"/>
<organism evidence="2 3">
    <name type="scientific">Massilia forsythiae</name>
    <dbReference type="NCBI Taxonomy" id="2728020"/>
    <lineage>
        <taxon>Bacteria</taxon>
        <taxon>Pseudomonadati</taxon>
        <taxon>Pseudomonadota</taxon>
        <taxon>Betaproteobacteria</taxon>
        <taxon>Burkholderiales</taxon>
        <taxon>Oxalobacteraceae</taxon>
        <taxon>Telluria group</taxon>
        <taxon>Massilia</taxon>
    </lineage>
</organism>
<feature type="transmembrane region" description="Helical" evidence="1">
    <location>
        <begin position="60"/>
        <end position="82"/>
    </location>
</feature>
<accession>A0A7Z2W0N8</accession>
<feature type="transmembrane region" description="Helical" evidence="1">
    <location>
        <begin position="103"/>
        <end position="121"/>
    </location>
</feature>
<sequence length="430" mass="46004">MPTRFQFFFNRLRERLWVKPLIACVLAVAGVLLAHLADSLPGDWKVPEIAQGSVVDLLKIIAGSMLGVATFAVASMVAAYASTGQSATARAFPLVVADDVSQNALSIFVGAFIVAIVGLSATTNDYFGKKGRFTLFVLTLVTLATVVLVFVRWVDSIARLGRLGAVIAKVEQATATAMQRRKLHPCLGGMAADGPAPGSAFHGDAIGYLQRVDMSALQRLAEKHRVRISLAVLPGTMIVPSRPLGHVHPLDAGHVPIDAALLREAFTIGPHRHFDEDPRFGLVVLAEIASRALSPGINDAGTAIGVLGSLHRLFAVWTDPVQPEEPEYDLVAMPALPLEEMFEDAFPAIARDGGGQIEVAMRIQKVLGEIGRCGRAGARSGARRHAAHALARAELALDFPADVRLLQRRHADYWDDAPAAADPGCSHEKE</sequence>
<dbReference type="EMBL" id="CP051685">
    <property type="protein sequence ID" value="QJE02595.1"/>
    <property type="molecule type" value="Genomic_DNA"/>
</dbReference>
<keyword evidence="1" id="KW-0812">Transmembrane</keyword>
<dbReference type="KEGG" id="mfy:HH212_23370"/>
<dbReference type="Proteomes" id="UP000502415">
    <property type="component" value="Chromosome"/>
</dbReference>
<keyword evidence="1" id="KW-1133">Transmembrane helix</keyword>
<evidence type="ECO:0000313" key="2">
    <source>
        <dbReference type="EMBL" id="QJE02595.1"/>
    </source>
</evidence>
<reference evidence="2 3" key="1">
    <citation type="submission" date="2020-04" db="EMBL/GenBank/DDBJ databases">
        <title>Genome sequencing of novel species.</title>
        <authorList>
            <person name="Heo J."/>
            <person name="Kim S.-J."/>
            <person name="Kim J.-S."/>
            <person name="Hong S.-B."/>
            <person name="Kwon S.-W."/>
        </authorList>
    </citation>
    <scope>NUCLEOTIDE SEQUENCE [LARGE SCALE GENOMIC DNA]</scope>
    <source>
        <strain evidence="2 3">GN2-R2</strain>
    </source>
</reference>
<dbReference type="RefSeq" id="WP_170204678.1">
    <property type="nucleotide sequence ID" value="NZ_CP051685.1"/>
</dbReference>
<evidence type="ECO:0000313" key="3">
    <source>
        <dbReference type="Proteomes" id="UP000502415"/>
    </source>
</evidence>
<dbReference type="InterPro" id="IPR018723">
    <property type="entry name" value="DUF2254_membrane"/>
</dbReference>
<gene>
    <name evidence="2" type="ORF">HH212_23370</name>
</gene>
<keyword evidence="1" id="KW-0472">Membrane</keyword>
<proteinExistence type="predicted"/>
<feature type="transmembrane region" description="Helical" evidence="1">
    <location>
        <begin position="133"/>
        <end position="154"/>
    </location>
</feature>
<evidence type="ECO:0000256" key="1">
    <source>
        <dbReference type="SAM" id="Phobius"/>
    </source>
</evidence>
<name>A0A7Z2W0N8_9BURK</name>
<dbReference type="Pfam" id="PF10011">
    <property type="entry name" value="DUF2254"/>
    <property type="match status" value="1"/>
</dbReference>
<protein>
    <submittedName>
        <fullName evidence="2">DUF2254 domain-containing protein</fullName>
    </submittedName>
</protein>